<accession>A0AAN8VRL5</accession>
<dbReference type="PANTHER" id="PTHR12172">
    <property type="entry name" value="CELL CYCLE CHECKPOINT PROTEIN RAD17"/>
    <property type="match status" value="1"/>
</dbReference>
<keyword evidence="7" id="KW-0131">Cell cycle</keyword>
<proteinExistence type="inferred from homology"/>
<comment type="subcellular location">
    <subcellularLocation>
        <location evidence="1">Nucleus</location>
    </subcellularLocation>
</comment>
<dbReference type="FunFam" id="1.10.8.60:FF:000116">
    <property type="entry name" value="p-loop containing nucleoside triphosphate hydrolase superfamily protein"/>
    <property type="match status" value="1"/>
</dbReference>
<feature type="compositionally biased region" description="Basic and acidic residues" evidence="8">
    <location>
        <begin position="1"/>
        <end position="11"/>
    </location>
</feature>
<evidence type="ECO:0000313" key="10">
    <source>
        <dbReference type="Proteomes" id="UP001370490"/>
    </source>
</evidence>
<keyword evidence="3" id="KW-0547">Nucleotide-binding</keyword>
<evidence type="ECO:0000256" key="3">
    <source>
        <dbReference type="ARBA" id="ARBA00022741"/>
    </source>
</evidence>
<evidence type="ECO:0000256" key="6">
    <source>
        <dbReference type="ARBA" id="ARBA00023242"/>
    </source>
</evidence>
<protein>
    <submittedName>
        <fullName evidence="9">Uncharacterized protein</fullName>
    </submittedName>
</protein>
<dbReference type="GO" id="GO:0005524">
    <property type="term" value="F:ATP binding"/>
    <property type="evidence" value="ECO:0007669"/>
    <property type="project" value="UniProtKB-KW"/>
</dbReference>
<evidence type="ECO:0000256" key="4">
    <source>
        <dbReference type="ARBA" id="ARBA00022763"/>
    </source>
</evidence>
<organism evidence="9 10">
    <name type="scientific">Dillenia turbinata</name>
    <dbReference type="NCBI Taxonomy" id="194707"/>
    <lineage>
        <taxon>Eukaryota</taxon>
        <taxon>Viridiplantae</taxon>
        <taxon>Streptophyta</taxon>
        <taxon>Embryophyta</taxon>
        <taxon>Tracheophyta</taxon>
        <taxon>Spermatophyta</taxon>
        <taxon>Magnoliopsida</taxon>
        <taxon>eudicotyledons</taxon>
        <taxon>Gunneridae</taxon>
        <taxon>Pentapetalae</taxon>
        <taxon>Dilleniales</taxon>
        <taxon>Dilleniaceae</taxon>
        <taxon>Dillenia</taxon>
    </lineage>
</organism>
<keyword evidence="4" id="KW-0227">DNA damage</keyword>
<dbReference type="Proteomes" id="UP001370490">
    <property type="component" value="Unassembled WGS sequence"/>
</dbReference>
<dbReference type="AlphaFoldDB" id="A0AAN8VRL5"/>
<dbReference type="InterPro" id="IPR004582">
    <property type="entry name" value="Checkpoint_prot_Rad17_Rad24"/>
</dbReference>
<keyword evidence="10" id="KW-1185">Reference proteome</keyword>
<dbReference type="PANTHER" id="PTHR12172:SF1">
    <property type="entry name" value="P-LOOP CONTAINING NUCLEOSIDE TRIPHOSPHATE HYDROLASES SUPERFAMILY PROTEIN"/>
    <property type="match status" value="1"/>
</dbReference>
<dbReference type="EMBL" id="JBAMMX010000005">
    <property type="protein sequence ID" value="KAK6939863.1"/>
    <property type="molecule type" value="Genomic_DNA"/>
</dbReference>
<dbReference type="GO" id="GO:0003682">
    <property type="term" value="F:chromatin binding"/>
    <property type="evidence" value="ECO:0007669"/>
    <property type="project" value="TreeGrafter"/>
</dbReference>
<keyword evidence="6" id="KW-0539">Nucleus</keyword>
<evidence type="ECO:0000256" key="8">
    <source>
        <dbReference type="SAM" id="MobiDB-lite"/>
    </source>
</evidence>
<evidence type="ECO:0000256" key="1">
    <source>
        <dbReference type="ARBA" id="ARBA00004123"/>
    </source>
</evidence>
<evidence type="ECO:0000256" key="5">
    <source>
        <dbReference type="ARBA" id="ARBA00022840"/>
    </source>
</evidence>
<dbReference type="GO" id="GO:0006281">
    <property type="term" value="P:DNA repair"/>
    <property type="evidence" value="ECO:0007669"/>
    <property type="project" value="InterPro"/>
</dbReference>
<gene>
    <name evidence="9" type="ORF">RJ641_029394</name>
</gene>
<dbReference type="GO" id="GO:0005634">
    <property type="term" value="C:nucleus"/>
    <property type="evidence" value="ECO:0007669"/>
    <property type="project" value="UniProtKB-SubCell"/>
</dbReference>
<feature type="region of interest" description="Disordered" evidence="8">
    <location>
        <begin position="1"/>
        <end position="29"/>
    </location>
</feature>
<comment type="caution">
    <text evidence="9">The sequence shown here is derived from an EMBL/GenBank/DDBJ whole genome shotgun (WGS) entry which is preliminary data.</text>
</comment>
<reference evidence="9 10" key="1">
    <citation type="submission" date="2023-12" db="EMBL/GenBank/DDBJ databases">
        <title>A high-quality genome assembly for Dillenia turbinata (Dilleniales).</title>
        <authorList>
            <person name="Chanderbali A."/>
        </authorList>
    </citation>
    <scope>NUCLEOTIDE SEQUENCE [LARGE SCALE GENOMIC DNA]</scope>
    <source>
        <strain evidence="9">LSX21</strain>
        <tissue evidence="9">Leaf</tissue>
    </source>
</reference>
<name>A0AAN8VRL5_9MAGN</name>
<dbReference type="GO" id="GO:0000077">
    <property type="term" value="P:DNA damage checkpoint signaling"/>
    <property type="evidence" value="ECO:0007669"/>
    <property type="project" value="TreeGrafter"/>
</dbReference>
<dbReference type="GO" id="GO:0003689">
    <property type="term" value="F:DNA clamp loader activity"/>
    <property type="evidence" value="ECO:0007669"/>
    <property type="project" value="TreeGrafter"/>
</dbReference>
<evidence type="ECO:0000313" key="9">
    <source>
        <dbReference type="EMBL" id="KAK6939863.1"/>
    </source>
</evidence>
<evidence type="ECO:0000256" key="7">
    <source>
        <dbReference type="ARBA" id="ARBA00023306"/>
    </source>
</evidence>
<dbReference type="Gene3D" id="1.10.8.60">
    <property type="match status" value="1"/>
</dbReference>
<evidence type="ECO:0000256" key="2">
    <source>
        <dbReference type="ARBA" id="ARBA00006168"/>
    </source>
</evidence>
<dbReference type="InterPro" id="IPR027417">
    <property type="entry name" value="P-loop_NTPase"/>
</dbReference>
<dbReference type="SUPFAM" id="SSF52540">
    <property type="entry name" value="P-loop containing nucleoside triphosphate hydrolases"/>
    <property type="match status" value="1"/>
</dbReference>
<keyword evidence="5" id="KW-0067">ATP-binding</keyword>
<dbReference type="GO" id="GO:0033314">
    <property type="term" value="P:mitotic DNA replication checkpoint signaling"/>
    <property type="evidence" value="ECO:0007669"/>
    <property type="project" value="TreeGrafter"/>
</dbReference>
<sequence>MAKQVDGDVLERISMSDGEDSESAPGTSTGFVVETAGCSNDVDIILDEDRGFIATIQKLAETAKRPMILTSNSNNPVLPESLDRLELHFQLPSEKELLCRLQLVCSAEKVNVQTRLIQKFIEYCQKDIRKTIMHLQFWCQGETPKKGWSDRKMQKTYGQLPFDLAARHQILPKLIPWNLPSRLSEMVEEEISKSLSIKEERASLTDIIEEEELNHQVVQNGVEIFKTETDCINAKKAAMLSRNYALDNENEFAADFVAGCEDSSSSGSPIAFTRRRVKKKLDTMLSSDSGDDCLNGVPVVLGNPPENNISFDFQQVDSDIPCSCPGTDSFSIPVTNQIPNCEGELEESCYQRLDEIYCHPISDICQSVDVSCGPESSFVPETEINDVLQLIYRTVSSCNVQEAVCVHDKECKTIHEIRVAIINRTCNIYSESVHGEEMGDSHSEDMEAGREYEFMDECSGFDFKKDFKSVENPRDAVMCNSVEETWRKLIQCHTDLNWHITSEQKDASNAVKLTHGMCNLISEADVLLAGCQVLTTDSLMPSMGPCENLHEFNWQDEQLQMTSRVAEHGFCYFAKEIAALGSKMDSSDRVDLVSEMLASTSSIIGLGKLVRED</sequence>
<comment type="similarity">
    <text evidence="2">Belongs to the rad17/RAD24 family.</text>
</comment>